<dbReference type="InterPro" id="IPR020846">
    <property type="entry name" value="MFS_dom"/>
</dbReference>
<keyword evidence="10" id="KW-1185">Reference proteome</keyword>
<evidence type="ECO:0000256" key="1">
    <source>
        <dbReference type="ARBA" id="ARBA00004651"/>
    </source>
</evidence>
<feature type="region of interest" description="Disordered" evidence="6">
    <location>
        <begin position="1"/>
        <end position="32"/>
    </location>
</feature>
<organism evidence="9 10">
    <name type="scientific">Phytoactinopolyspora halophila</name>
    <dbReference type="NCBI Taxonomy" id="1981511"/>
    <lineage>
        <taxon>Bacteria</taxon>
        <taxon>Bacillati</taxon>
        <taxon>Actinomycetota</taxon>
        <taxon>Actinomycetes</taxon>
        <taxon>Jiangellales</taxon>
        <taxon>Jiangellaceae</taxon>
        <taxon>Phytoactinopolyspora</taxon>
    </lineage>
</organism>
<feature type="transmembrane region" description="Helical" evidence="7">
    <location>
        <begin position="395"/>
        <end position="418"/>
    </location>
</feature>
<evidence type="ECO:0000256" key="7">
    <source>
        <dbReference type="SAM" id="Phobius"/>
    </source>
</evidence>
<dbReference type="OrthoDB" id="146345at2"/>
<dbReference type="PANTHER" id="PTHR43385">
    <property type="entry name" value="RIBOFLAVIN TRANSPORTER RIBJ"/>
    <property type="match status" value="1"/>
</dbReference>
<evidence type="ECO:0000256" key="4">
    <source>
        <dbReference type="ARBA" id="ARBA00022989"/>
    </source>
</evidence>
<feature type="transmembrane region" description="Helical" evidence="7">
    <location>
        <begin position="48"/>
        <end position="76"/>
    </location>
</feature>
<dbReference type="PANTHER" id="PTHR43385:SF1">
    <property type="entry name" value="RIBOFLAVIN TRANSPORTER RIBJ"/>
    <property type="match status" value="1"/>
</dbReference>
<feature type="region of interest" description="Disordered" evidence="6">
    <location>
        <begin position="238"/>
        <end position="258"/>
    </location>
</feature>
<comment type="subcellular location">
    <subcellularLocation>
        <location evidence="1">Cell membrane</location>
        <topology evidence="1">Multi-pass membrane protein</topology>
    </subcellularLocation>
</comment>
<feature type="transmembrane region" description="Helical" evidence="7">
    <location>
        <begin position="121"/>
        <end position="143"/>
    </location>
</feature>
<evidence type="ECO:0000256" key="2">
    <source>
        <dbReference type="ARBA" id="ARBA00022448"/>
    </source>
</evidence>
<evidence type="ECO:0000256" key="6">
    <source>
        <dbReference type="SAM" id="MobiDB-lite"/>
    </source>
</evidence>
<feature type="transmembrane region" description="Helical" evidence="7">
    <location>
        <begin position="333"/>
        <end position="350"/>
    </location>
</feature>
<dbReference type="GO" id="GO:0022857">
    <property type="term" value="F:transmembrane transporter activity"/>
    <property type="evidence" value="ECO:0007669"/>
    <property type="project" value="InterPro"/>
</dbReference>
<feature type="transmembrane region" description="Helical" evidence="7">
    <location>
        <begin position="88"/>
        <end position="109"/>
    </location>
</feature>
<dbReference type="SUPFAM" id="SSF103473">
    <property type="entry name" value="MFS general substrate transporter"/>
    <property type="match status" value="1"/>
</dbReference>
<dbReference type="InterPro" id="IPR052983">
    <property type="entry name" value="MFS_Riboflavin_Transporter"/>
</dbReference>
<proteinExistence type="predicted"/>
<feature type="domain" description="Major facilitator superfamily (MFS) profile" evidence="8">
    <location>
        <begin position="53"/>
        <end position="447"/>
    </location>
</feature>
<feature type="transmembrane region" description="Helical" evidence="7">
    <location>
        <begin position="149"/>
        <end position="170"/>
    </location>
</feature>
<dbReference type="Proteomes" id="UP000250462">
    <property type="component" value="Unassembled WGS sequence"/>
</dbReference>
<keyword evidence="5 7" id="KW-0472">Membrane</keyword>
<evidence type="ECO:0000259" key="8">
    <source>
        <dbReference type="PROSITE" id="PS50850"/>
    </source>
</evidence>
<dbReference type="PROSITE" id="PS50850">
    <property type="entry name" value="MFS"/>
    <property type="match status" value="1"/>
</dbReference>
<evidence type="ECO:0000313" key="9">
    <source>
        <dbReference type="EMBL" id="RAW14091.1"/>
    </source>
</evidence>
<evidence type="ECO:0000256" key="3">
    <source>
        <dbReference type="ARBA" id="ARBA00022692"/>
    </source>
</evidence>
<gene>
    <name evidence="9" type="ORF">DPM12_11760</name>
</gene>
<dbReference type="EMBL" id="QMIG01000010">
    <property type="protein sequence ID" value="RAW14091.1"/>
    <property type="molecule type" value="Genomic_DNA"/>
</dbReference>
<feature type="transmembrane region" description="Helical" evidence="7">
    <location>
        <begin position="356"/>
        <end position="375"/>
    </location>
</feature>
<dbReference type="Gene3D" id="1.20.1250.20">
    <property type="entry name" value="MFS general substrate transporter like domains"/>
    <property type="match status" value="2"/>
</dbReference>
<dbReference type="AlphaFoldDB" id="A0A329QQA7"/>
<protein>
    <submittedName>
        <fullName evidence="9">MFS transporter</fullName>
    </submittedName>
</protein>
<feature type="region of interest" description="Disordered" evidence="6">
    <location>
        <begin position="453"/>
        <end position="475"/>
    </location>
</feature>
<name>A0A329QQA7_9ACTN</name>
<feature type="transmembrane region" description="Helical" evidence="7">
    <location>
        <begin position="308"/>
        <end position="326"/>
    </location>
</feature>
<comment type="caution">
    <text evidence="9">The sequence shown here is derived from an EMBL/GenBank/DDBJ whole genome shotgun (WGS) entry which is preliminary data.</text>
</comment>
<feature type="transmembrane region" description="Helical" evidence="7">
    <location>
        <begin position="209"/>
        <end position="229"/>
    </location>
</feature>
<reference evidence="9 10" key="1">
    <citation type="submission" date="2018-06" db="EMBL/GenBank/DDBJ databases">
        <title>Phytoactinopolyspora halophila sp. nov., a novel halophilic actinomycete isolated from a saline soil in China.</title>
        <authorList>
            <person name="Tang S.-K."/>
        </authorList>
    </citation>
    <scope>NUCLEOTIDE SEQUENCE [LARGE SCALE GENOMIC DNA]</scope>
    <source>
        <strain evidence="9 10">YIM 96934</strain>
    </source>
</reference>
<dbReference type="InterPro" id="IPR011701">
    <property type="entry name" value="MFS"/>
</dbReference>
<evidence type="ECO:0000256" key="5">
    <source>
        <dbReference type="ARBA" id="ARBA00023136"/>
    </source>
</evidence>
<feature type="transmembrane region" description="Helical" evidence="7">
    <location>
        <begin position="177"/>
        <end position="197"/>
    </location>
</feature>
<feature type="transmembrane region" description="Helical" evidence="7">
    <location>
        <begin position="424"/>
        <end position="443"/>
    </location>
</feature>
<keyword evidence="4 7" id="KW-1133">Transmembrane helix</keyword>
<keyword evidence="3 7" id="KW-0812">Transmembrane</keyword>
<accession>A0A329QQA7</accession>
<sequence>MVSAQTEHTPRCAGSPDQPVPEQPSLPALALPRPSSYRPSSYRAPDRFYGWHIVVYATIALAATAPGQTAAVSIFIDPMIAELGISRSAISTAYLIGTLTGAAAIPWVGRALDRFGIRRTMAAIGAVFGTVLIGLAAVSEIVGLTVGFAGIRLAGQGALGLTATSAAALWFTRRRGFATGIVSAIGALGISLTPVALEGFVASQGWRTAWLVEGVLIWAIVVPIALLGMRDRPADLGQLPDGDTARDDGTRQSAEWGAGRAEAARTPYFWVIAAGVAACGLLSTGVNFHQISLLGERGLTPTEAAGNFVWQTIAMLLVTLATGALADRVRPRWLITVMMVMLAVGLVWGTRISPGISAMLFGALLGGAGGGMRVLEATTFPRYFGTAQLGAIRGLVVAVSVGSTAFGPLLFALVHQVAGSYSAVLLWTAPIPLIIAVAALVIAPPQLNAALGDVRRERSPSGESPDESSTSRHAP</sequence>
<evidence type="ECO:0000313" key="10">
    <source>
        <dbReference type="Proteomes" id="UP000250462"/>
    </source>
</evidence>
<dbReference type="GO" id="GO:0005886">
    <property type="term" value="C:plasma membrane"/>
    <property type="evidence" value="ECO:0007669"/>
    <property type="project" value="UniProtKB-SubCell"/>
</dbReference>
<dbReference type="InterPro" id="IPR036259">
    <property type="entry name" value="MFS_trans_sf"/>
</dbReference>
<feature type="transmembrane region" description="Helical" evidence="7">
    <location>
        <begin position="268"/>
        <end position="288"/>
    </location>
</feature>
<dbReference type="Pfam" id="PF07690">
    <property type="entry name" value="MFS_1"/>
    <property type="match status" value="2"/>
</dbReference>
<keyword evidence="2" id="KW-0813">Transport</keyword>